<organism evidence="4 5">
    <name type="scientific">Pseudobacteriovorax antillogorgiicola</name>
    <dbReference type="NCBI Taxonomy" id="1513793"/>
    <lineage>
        <taxon>Bacteria</taxon>
        <taxon>Pseudomonadati</taxon>
        <taxon>Bdellovibrionota</taxon>
        <taxon>Oligoflexia</taxon>
        <taxon>Oligoflexales</taxon>
        <taxon>Pseudobacteriovoracaceae</taxon>
        <taxon>Pseudobacteriovorax</taxon>
    </lineage>
</organism>
<dbReference type="AlphaFoldDB" id="A0A1Y6BNL7"/>
<evidence type="ECO:0000256" key="2">
    <source>
        <dbReference type="ARBA" id="ARBA00066752"/>
    </source>
</evidence>
<dbReference type="PANTHER" id="PTHR10803:SF26">
    <property type="entry name" value="ANION TRANSPORTER ATPASE-RELATED"/>
    <property type="match status" value="1"/>
</dbReference>
<evidence type="ECO:0000313" key="4">
    <source>
        <dbReference type="EMBL" id="SMF21308.1"/>
    </source>
</evidence>
<reference evidence="5" key="1">
    <citation type="submission" date="2017-04" db="EMBL/GenBank/DDBJ databases">
        <authorList>
            <person name="Varghese N."/>
            <person name="Submissions S."/>
        </authorList>
    </citation>
    <scope>NUCLEOTIDE SEQUENCE [LARGE SCALE GENOMIC DNA]</scope>
    <source>
        <strain evidence="5">RKEM611</strain>
    </source>
</reference>
<keyword evidence="4" id="KW-0067">ATP-binding</keyword>
<accession>A0A1Y6BNL7</accession>
<keyword evidence="4" id="KW-0547">Nucleotide-binding</keyword>
<evidence type="ECO:0000256" key="1">
    <source>
        <dbReference type="ARBA" id="ARBA00052296"/>
    </source>
</evidence>
<dbReference type="SUPFAM" id="SSF52540">
    <property type="entry name" value="P-loop containing nucleoside triphosphate hydrolases"/>
    <property type="match status" value="1"/>
</dbReference>
<dbReference type="InterPro" id="IPR016300">
    <property type="entry name" value="ATPase_ArsA/GET3"/>
</dbReference>
<dbReference type="Pfam" id="PF02374">
    <property type="entry name" value="ArsA_ATPase"/>
    <property type="match status" value="1"/>
</dbReference>
<sequence>MNISDISGPVLDLVKNNRVIVTLGSGGVGKTTTSVALAVLGAMLGKKVGLLSIDPAKRLADAMGIKLGSSLSKVEFAADSGVTGSVYGAMLDQKAVFDEMVEKWAPSQKVKDKIYANSIYKEVSANLGGPLEYMALAKLQSMSEDKSFDLIVLDTPPDTHALDFLQRPDALSGFTDGGVMTWLIKPFYMAQKLGAGKLLKASGRLMSGISNVTGVKMLQLLSEFLVLMEDVIKGFAVAGNQVSELLKSSDTSFILVAAPNNAAVRSAECLLDELGRNQFPLGGLFVNRCLASDLEQSLAHFEHDPKAGNTPGVNLLLKKRDHGKDLLAKLKSHMERTFGDRTPMIKVEEHKQFIHSLESLLSFSHAVAGAAKI</sequence>
<dbReference type="InterPro" id="IPR025723">
    <property type="entry name" value="ArsA/GET3_ATPase-like"/>
</dbReference>
<dbReference type="EC" id="7.3.2.7" evidence="2"/>
<dbReference type="Gene3D" id="3.40.50.300">
    <property type="entry name" value="P-loop containing nucleotide triphosphate hydrolases"/>
    <property type="match status" value="1"/>
</dbReference>
<dbReference type="RefSeq" id="WP_132318494.1">
    <property type="nucleotide sequence ID" value="NZ_FWZT01000007.1"/>
</dbReference>
<dbReference type="GO" id="GO:0015446">
    <property type="term" value="F:ATPase-coupled arsenite transmembrane transporter activity"/>
    <property type="evidence" value="ECO:0007669"/>
    <property type="project" value="UniProtKB-EC"/>
</dbReference>
<dbReference type="InterPro" id="IPR027417">
    <property type="entry name" value="P-loop_NTPase"/>
</dbReference>
<name>A0A1Y6BNL7_9BACT</name>
<dbReference type="GO" id="GO:0016887">
    <property type="term" value="F:ATP hydrolysis activity"/>
    <property type="evidence" value="ECO:0007669"/>
    <property type="project" value="InterPro"/>
</dbReference>
<dbReference type="OrthoDB" id="5289654at2"/>
<proteinExistence type="predicted"/>
<evidence type="ECO:0000313" key="5">
    <source>
        <dbReference type="Proteomes" id="UP000192907"/>
    </source>
</evidence>
<keyword evidence="5" id="KW-1185">Reference proteome</keyword>
<dbReference type="EMBL" id="FWZT01000007">
    <property type="protein sequence ID" value="SMF21308.1"/>
    <property type="molecule type" value="Genomic_DNA"/>
</dbReference>
<dbReference type="Proteomes" id="UP000192907">
    <property type="component" value="Unassembled WGS sequence"/>
</dbReference>
<dbReference type="GO" id="GO:0005524">
    <property type="term" value="F:ATP binding"/>
    <property type="evidence" value="ECO:0007669"/>
    <property type="project" value="UniProtKB-KW"/>
</dbReference>
<evidence type="ECO:0000259" key="3">
    <source>
        <dbReference type="Pfam" id="PF02374"/>
    </source>
</evidence>
<comment type="catalytic activity">
    <reaction evidence="1">
        <text>arsenite(in) + ATP + H2O = arsenite(out) + ADP + phosphate + H(+)</text>
        <dbReference type="Rhea" id="RHEA:11348"/>
        <dbReference type="ChEBI" id="CHEBI:15377"/>
        <dbReference type="ChEBI" id="CHEBI:15378"/>
        <dbReference type="ChEBI" id="CHEBI:29242"/>
        <dbReference type="ChEBI" id="CHEBI:30616"/>
        <dbReference type="ChEBI" id="CHEBI:43474"/>
        <dbReference type="ChEBI" id="CHEBI:456216"/>
        <dbReference type="EC" id="7.3.2.7"/>
    </reaction>
</comment>
<protein>
    <recommendedName>
        <fullName evidence="2">arsenite-transporting ATPase</fullName>
        <ecNumber evidence="2">7.3.2.7</ecNumber>
    </recommendedName>
</protein>
<dbReference type="PANTHER" id="PTHR10803">
    <property type="entry name" value="ARSENICAL PUMP-DRIVING ATPASE ARSENITE-TRANSLOCATING ATPASE"/>
    <property type="match status" value="1"/>
</dbReference>
<feature type="domain" description="ArsA/GET3 Anion-transporting ATPase-like" evidence="3">
    <location>
        <begin position="18"/>
        <end position="297"/>
    </location>
</feature>
<gene>
    <name evidence="4" type="ORF">SAMN06296036_10792</name>
</gene>
<dbReference type="STRING" id="1513793.SAMN06296036_10792"/>